<proteinExistence type="predicted"/>
<dbReference type="InterPro" id="IPR010512">
    <property type="entry name" value="DUF1091"/>
</dbReference>
<evidence type="ECO:0000313" key="2">
    <source>
        <dbReference type="Proteomes" id="UP001059596"/>
    </source>
</evidence>
<dbReference type="Pfam" id="PF06477">
    <property type="entry name" value="DUF1091"/>
    <property type="match status" value="1"/>
</dbReference>
<sequence length="109" mass="12929">MVIRFNAYRKLSGYHPFLFNVSKDLCHALKYPNRLDVLYYFYNAFSPYSNLNHTCPYNNDVYIRKCILNDRMFSKVPLPKGTYMLTVEMDDGIKNWVSTVSVYFDIDVD</sequence>
<comment type="caution">
    <text evidence="1">The sequence shown here is derived from an EMBL/GenBank/DDBJ whole genome shotgun (WGS) entry which is preliminary data.</text>
</comment>
<evidence type="ECO:0000313" key="1">
    <source>
        <dbReference type="EMBL" id="KAI8043551.1"/>
    </source>
</evidence>
<accession>A0A9Q0BTG8</accession>
<dbReference type="AlphaFoldDB" id="A0A9Q0BTG8"/>
<protein>
    <submittedName>
        <fullName evidence="1">Uncharacterized protein</fullName>
    </submittedName>
</protein>
<organism evidence="1 2">
    <name type="scientific">Drosophila gunungcola</name>
    <name type="common">fruit fly</name>
    <dbReference type="NCBI Taxonomy" id="103775"/>
    <lineage>
        <taxon>Eukaryota</taxon>
        <taxon>Metazoa</taxon>
        <taxon>Ecdysozoa</taxon>
        <taxon>Arthropoda</taxon>
        <taxon>Hexapoda</taxon>
        <taxon>Insecta</taxon>
        <taxon>Pterygota</taxon>
        <taxon>Neoptera</taxon>
        <taxon>Endopterygota</taxon>
        <taxon>Diptera</taxon>
        <taxon>Brachycera</taxon>
        <taxon>Muscomorpha</taxon>
        <taxon>Ephydroidea</taxon>
        <taxon>Drosophilidae</taxon>
        <taxon>Drosophila</taxon>
        <taxon>Sophophora</taxon>
    </lineage>
</organism>
<dbReference type="EMBL" id="JAMKOV010000002">
    <property type="protein sequence ID" value="KAI8043551.1"/>
    <property type="molecule type" value="Genomic_DNA"/>
</dbReference>
<name>A0A9Q0BTG8_9MUSC</name>
<dbReference type="SMART" id="SM00697">
    <property type="entry name" value="DM8"/>
    <property type="match status" value="1"/>
</dbReference>
<dbReference type="PANTHER" id="PTHR20898">
    <property type="entry name" value="DAEDALUS ON 3-RELATED-RELATED"/>
    <property type="match status" value="1"/>
</dbReference>
<dbReference type="PANTHER" id="PTHR20898:SF0">
    <property type="entry name" value="DAEDALUS ON 3-RELATED"/>
    <property type="match status" value="1"/>
</dbReference>
<gene>
    <name evidence="1" type="ORF">M5D96_004883</name>
</gene>
<keyword evidence="2" id="KW-1185">Reference proteome</keyword>
<reference evidence="1" key="1">
    <citation type="journal article" date="2023" name="Genome Biol. Evol.">
        <title>Long-read-based Genome Assembly of Drosophila gunungcola Reveals Fewer Chemosensory Genes in Flower-breeding Species.</title>
        <authorList>
            <person name="Negi A."/>
            <person name="Liao B.Y."/>
            <person name="Yeh S.D."/>
        </authorList>
    </citation>
    <scope>NUCLEOTIDE SEQUENCE</scope>
    <source>
        <strain evidence="1">Sukarami</strain>
    </source>
</reference>
<dbReference type="Proteomes" id="UP001059596">
    <property type="component" value="Unassembled WGS sequence"/>
</dbReference>